<evidence type="ECO:0000313" key="1">
    <source>
        <dbReference type="EMBL" id="SFV58306.1"/>
    </source>
</evidence>
<dbReference type="Gene3D" id="1.25.40.10">
    <property type="entry name" value="Tetratricopeptide repeat domain"/>
    <property type="match status" value="1"/>
</dbReference>
<dbReference type="InterPro" id="IPR018759">
    <property type="entry name" value="BBP2_2"/>
</dbReference>
<dbReference type="InterPro" id="IPR011990">
    <property type="entry name" value="TPR-like_helical_dom_sf"/>
</dbReference>
<dbReference type="SUPFAM" id="SSF56935">
    <property type="entry name" value="Porins"/>
    <property type="match status" value="1"/>
</dbReference>
<dbReference type="Pfam" id="PF10082">
    <property type="entry name" value="BBP2_2"/>
    <property type="match status" value="1"/>
</dbReference>
<dbReference type="Pfam" id="PF13432">
    <property type="entry name" value="TPR_16"/>
    <property type="match status" value="1"/>
</dbReference>
<accession>A0A1W1BXP7</accession>
<name>A0A1W1BXP7_9ZZZZ</name>
<protein>
    <submittedName>
        <fullName evidence="1">FOG: TPR repeat</fullName>
    </submittedName>
</protein>
<reference evidence="1" key="1">
    <citation type="submission" date="2016-10" db="EMBL/GenBank/DDBJ databases">
        <authorList>
            <person name="de Groot N.N."/>
        </authorList>
    </citation>
    <scope>NUCLEOTIDE SEQUENCE</scope>
</reference>
<gene>
    <name evidence="1" type="ORF">MNB_SM-5-160</name>
</gene>
<dbReference type="SUPFAM" id="SSF48452">
    <property type="entry name" value="TPR-like"/>
    <property type="match status" value="1"/>
</dbReference>
<sequence>MSAQTKSIFSDFQAKYKIAKSLYAHHNYQRAYMLFLQLVEKAPRSLQANFYLGRSAFEIGKYDEAMAAYDRVLILDTKNIRAHLEIARIYYILKEYSLALSELDIVLKHKLPAKVKQNILSFKQTVLQTQHDKRQKLFFAENFSFGISYDDNVNNDIGNVSFLIPAYNIFLEGNHKKADSYLFVNGRVNSFYDFGERGGWGIAAALSLYDSSNKRFKRYNSTMLATTITPIFATTEYKIEFPFSYNKLFLDGKSNSYTYSLGISGSYFINPTSLLSSSYTYSSLRNSDNSQYNYRTDSLSISYQKSFGKAPLKISLSTGYQKYTKATNSTRTDISGYALNYNLKLSRKIYKKLSGYIGYSYFTKKYKDVDVLFQNKREDSQKSYSAGLTYAYSKTFKILLNGQSLKNHSNQKIFNYDKNRATLTFSKDF</sequence>
<dbReference type="EMBL" id="FPHH01000049">
    <property type="protein sequence ID" value="SFV58306.1"/>
    <property type="molecule type" value="Genomic_DNA"/>
</dbReference>
<dbReference type="SMART" id="SM00028">
    <property type="entry name" value="TPR"/>
    <property type="match status" value="3"/>
</dbReference>
<dbReference type="InterPro" id="IPR019734">
    <property type="entry name" value="TPR_rpt"/>
</dbReference>
<organism evidence="1">
    <name type="scientific">hydrothermal vent metagenome</name>
    <dbReference type="NCBI Taxonomy" id="652676"/>
    <lineage>
        <taxon>unclassified sequences</taxon>
        <taxon>metagenomes</taxon>
        <taxon>ecological metagenomes</taxon>
    </lineage>
</organism>
<dbReference type="AlphaFoldDB" id="A0A1W1BXP7"/>
<dbReference type="PROSITE" id="PS50005">
    <property type="entry name" value="TPR"/>
    <property type="match status" value="1"/>
</dbReference>
<proteinExistence type="predicted"/>